<dbReference type="OrthoDB" id="9807115at2"/>
<keyword evidence="9" id="KW-0614">Plasmid</keyword>
<dbReference type="RefSeq" id="WP_063474910.1">
    <property type="nucleotide sequence ID" value="NZ_CP030762.1"/>
</dbReference>
<evidence type="ECO:0000256" key="8">
    <source>
        <dbReference type="ARBA" id="ARBA00037998"/>
    </source>
</evidence>
<keyword evidence="7" id="KW-0472">Membrane</keyword>
<organism evidence="9 10">
    <name type="scientific">Rhizobium leguminosarum</name>
    <dbReference type="NCBI Taxonomy" id="384"/>
    <lineage>
        <taxon>Bacteria</taxon>
        <taxon>Pseudomonadati</taxon>
        <taxon>Pseudomonadota</taxon>
        <taxon>Alphaproteobacteria</taxon>
        <taxon>Hyphomicrobiales</taxon>
        <taxon>Rhizobiaceae</taxon>
        <taxon>Rhizobium/Agrobacterium group</taxon>
        <taxon>Rhizobium</taxon>
    </lineage>
</organism>
<keyword evidence="5" id="KW-0029">Amino-acid transport</keyword>
<evidence type="ECO:0000256" key="4">
    <source>
        <dbReference type="ARBA" id="ARBA00022692"/>
    </source>
</evidence>
<dbReference type="AlphaFoldDB" id="A0A2Z4YQH5"/>
<gene>
    <name evidence="9" type="ORF">DLJ82_7246</name>
</gene>
<dbReference type="GO" id="GO:0022857">
    <property type="term" value="F:transmembrane transporter activity"/>
    <property type="evidence" value="ECO:0007669"/>
    <property type="project" value="InterPro"/>
</dbReference>
<dbReference type="PANTHER" id="PTHR11795">
    <property type="entry name" value="BRANCHED-CHAIN AMINO ACID TRANSPORT SYSTEM PERMEASE PROTEIN LIVH"/>
    <property type="match status" value="1"/>
</dbReference>
<proteinExistence type="inferred from homology"/>
<evidence type="ECO:0000256" key="3">
    <source>
        <dbReference type="ARBA" id="ARBA00022475"/>
    </source>
</evidence>
<accession>A0A2Z4YQH5</accession>
<dbReference type="EMBL" id="CP030762">
    <property type="protein sequence ID" value="AXA43491.1"/>
    <property type="molecule type" value="Genomic_DNA"/>
</dbReference>
<keyword evidence="3" id="KW-1003">Cell membrane</keyword>
<comment type="similarity">
    <text evidence="8">Belongs to the binding-protein-dependent transport system permease family. LivHM subfamily.</text>
</comment>
<dbReference type="GO" id="GO:0005886">
    <property type="term" value="C:plasma membrane"/>
    <property type="evidence" value="ECO:0007669"/>
    <property type="project" value="UniProtKB-SubCell"/>
</dbReference>
<dbReference type="Pfam" id="PF02653">
    <property type="entry name" value="BPD_transp_2"/>
    <property type="match status" value="1"/>
</dbReference>
<protein>
    <submittedName>
        <fullName evidence="9">Branched-chain amino acid transport system / permease component family protein</fullName>
    </submittedName>
</protein>
<comment type="subcellular location">
    <subcellularLocation>
        <location evidence="1">Cell membrane</location>
        <topology evidence="1">Multi-pass membrane protein</topology>
    </subcellularLocation>
</comment>
<dbReference type="PANTHER" id="PTHR11795:SF442">
    <property type="entry name" value="ABC TRANSPORTER ATP-BINDING PROTEIN"/>
    <property type="match status" value="1"/>
</dbReference>
<evidence type="ECO:0000313" key="10">
    <source>
        <dbReference type="Proteomes" id="UP000251166"/>
    </source>
</evidence>
<evidence type="ECO:0000256" key="1">
    <source>
        <dbReference type="ARBA" id="ARBA00004651"/>
    </source>
</evidence>
<evidence type="ECO:0000256" key="5">
    <source>
        <dbReference type="ARBA" id="ARBA00022970"/>
    </source>
</evidence>
<dbReference type="InterPro" id="IPR001851">
    <property type="entry name" value="ABC_transp_permease"/>
</dbReference>
<reference evidence="9 10" key="1">
    <citation type="submission" date="2018-07" db="EMBL/GenBank/DDBJ databases">
        <title>Rhizobium leguminosarum strain:ATCC 14479 Genome sequencing and assembly.</title>
        <authorList>
            <person name="Chakraborty R."/>
        </authorList>
    </citation>
    <scope>NUCLEOTIDE SEQUENCE [LARGE SCALE GENOMIC DNA]</scope>
    <source>
        <strain evidence="9 10">ATCC 14479</strain>
        <plasmid evidence="10">Plasmid unnamed2</plasmid>
    </source>
</reference>
<evidence type="ECO:0000256" key="2">
    <source>
        <dbReference type="ARBA" id="ARBA00022448"/>
    </source>
</evidence>
<geneLocation type="plasmid" evidence="9 10">
    <name>unnamed2</name>
</geneLocation>
<evidence type="ECO:0000256" key="6">
    <source>
        <dbReference type="ARBA" id="ARBA00022989"/>
    </source>
</evidence>
<keyword evidence="4" id="KW-0812">Transmembrane</keyword>
<keyword evidence="2" id="KW-0813">Transport</keyword>
<name>A0A2Z4YQH5_RHILE</name>
<keyword evidence="6" id="KW-1133">Transmembrane helix</keyword>
<evidence type="ECO:0000313" key="9">
    <source>
        <dbReference type="EMBL" id="AXA43491.1"/>
    </source>
</evidence>
<dbReference type="Proteomes" id="UP000251166">
    <property type="component" value="Plasmid unnamed2"/>
</dbReference>
<sequence length="298" mass="31618">MNAFLGAVIDGILYSAWLFIIAVGLTLIYGVMKILNMAHGTFYAIGAYMSVTLLGYWFAQGLPPAGSIPVMIVAALIAGTIVGLIVERGVLRFFAGRDPVVLLLVTYALFLILEDVVKLIWGVDPWIASDPVWAFGNVYLGPLVYPTYNLIIVAVAIVSGGLLTWFLQFTAKGKMLRAVIHDPEASLAMGINVSRWKVSAFVAGSILAALGGAFTAPTISVAPGMGVEVVVMMFAAVVIGGLGSIPGTVVGALIVGFVRSLAVHYWPEVEVFSIYAVMAIVLALRPQGLFSGVELRKI</sequence>
<evidence type="ECO:0000256" key="7">
    <source>
        <dbReference type="ARBA" id="ARBA00023136"/>
    </source>
</evidence>
<dbReference type="CDD" id="cd06582">
    <property type="entry name" value="TM_PBP1_LivH_like"/>
    <property type="match status" value="1"/>
</dbReference>
<dbReference type="GO" id="GO:0006865">
    <property type="term" value="P:amino acid transport"/>
    <property type="evidence" value="ECO:0007669"/>
    <property type="project" value="UniProtKB-KW"/>
</dbReference>
<dbReference type="InterPro" id="IPR052157">
    <property type="entry name" value="BCAA_transport_permease"/>
</dbReference>